<evidence type="ECO:0000256" key="1">
    <source>
        <dbReference type="SAM" id="MobiDB-lite"/>
    </source>
</evidence>
<sequence>MDREVLLAWALIMGASSSSSLLLAPPPHPCAFFSVFFFFFLSLAIVSPPRLSLTSSPPPCPSVIPLLSSLLSLFVSVSSFSRRPPFFVLSPRFRHFLLLPRVSFPRPPLTILSLASPSGTSSQALGLAGNSRSITIIFLSHAISPNSSYLPGNFSTIYRLARPGLGHASASPPRPLAPLARRRHALRSRRRRRTSKGTQGGGVDEQRRQRGGGQGARRVFSKTRNNKERGQVYARYRMLLLLLARSPSAAARLPEFDGASFLELQRLQRLQRLLTTPIGAVRPILTEDLSLLPSFPLPHSLVHLYPLRLPTAGKRFSFIMLRSSYLYSSAVLLSNLRFYPLSFCVRTNPPPTPPPLTHSTLHLSRAICFEVTWSVQQSLAGGDSESLFPPLGMRSVGHADTRTHARC</sequence>
<dbReference type="AlphaFoldDB" id="A0A423T0D5"/>
<accession>A0A423T0D5</accession>
<comment type="caution">
    <text evidence="3">The sequence shown here is derived from an EMBL/GenBank/DDBJ whole genome shotgun (WGS) entry which is preliminary data.</text>
</comment>
<dbReference type="EMBL" id="QCYY01002492">
    <property type="protein sequence ID" value="ROT69960.1"/>
    <property type="molecule type" value="Genomic_DNA"/>
</dbReference>
<feature type="region of interest" description="Disordered" evidence="1">
    <location>
        <begin position="168"/>
        <end position="221"/>
    </location>
</feature>
<proteinExistence type="predicted"/>
<reference evidence="3 4" key="2">
    <citation type="submission" date="2019-01" db="EMBL/GenBank/DDBJ databases">
        <title>The decoding of complex shrimp genome reveals the adaptation for benthos swimmer, frequently molting mechanism and breeding impact on genome.</title>
        <authorList>
            <person name="Sun Y."/>
            <person name="Gao Y."/>
            <person name="Yu Y."/>
        </authorList>
    </citation>
    <scope>NUCLEOTIDE SEQUENCE [LARGE SCALE GENOMIC DNA]</scope>
    <source>
        <tissue evidence="3">Muscle</tissue>
    </source>
</reference>
<protein>
    <submittedName>
        <fullName evidence="3">Uncharacterized protein</fullName>
    </submittedName>
</protein>
<dbReference type="Proteomes" id="UP000283509">
    <property type="component" value="Unassembled WGS sequence"/>
</dbReference>
<keyword evidence="2" id="KW-0472">Membrane</keyword>
<organism evidence="3 4">
    <name type="scientific">Penaeus vannamei</name>
    <name type="common">Whiteleg shrimp</name>
    <name type="synonym">Litopenaeus vannamei</name>
    <dbReference type="NCBI Taxonomy" id="6689"/>
    <lineage>
        <taxon>Eukaryota</taxon>
        <taxon>Metazoa</taxon>
        <taxon>Ecdysozoa</taxon>
        <taxon>Arthropoda</taxon>
        <taxon>Crustacea</taxon>
        <taxon>Multicrustacea</taxon>
        <taxon>Malacostraca</taxon>
        <taxon>Eumalacostraca</taxon>
        <taxon>Eucarida</taxon>
        <taxon>Decapoda</taxon>
        <taxon>Dendrobranchiata</taxon>
        <taxon>Penaeoidea</taxon>
        <taxon>Penaeidae</taxon>
        <taxon>Penaeus</taxon>
    </lineage>
</organism>
<feature type="transmembrane region" description="Helical" evidence="2">
    <location>
        <begin position="31"/>
        <end position="51"/>
    </location>
</feature>
<reference evidence="3 4" key="1">
    <citation type="submission" date="2018-04" db="EMBL/GenBank/DDBJ databases">
        <authorList>
            <person name="Zhang X."/>
            <person name="Yuan J."/>
            <person name="Li F."/>
            <person name="Xiang J."/>
        </authorList>
    </citation>
    <scope>NUCLEOTIDE SEQUENCE [LARGE SCALE GENOMIC DNA]</scope>
    <source>
        <tissue evidence="3">Muscle</tissue>
    </source>
</reference>
<keyword evidence="2" id="KW-1133">Transmembrane helix</keyword>
<keyword evidence="2" id="KW-0812">Transmembrane</keyword>
<feature type="compositionally biased region" description="Basic residues" evidence="1">
    <location>
        <begin position="180"/>
        <end position="195"/>
    </location>
</feature>
<keyword evidence="4" id="KW-1185">Reference proteome</keyword>
<feature type="transmembrane region" description="Helical" evidence="2">
    <location>
        <begin position="6"/>
        <end position="24"/>
    </location>
</feature>
<name>A0A423T0D5_PENVA</name>
<evidence type="ECO:0000313" key="4">
    <source>
        <dbReference type="Proteomes" id="UP000283509"/>
    </source>
</evidence>
<evidence type="ECO:0000256" key="2">
    <source>
        <dbReference type="SAM" id="Phobius"/>
    </source>
</evidence>
<evidence type="ECO:0000313" key="3">
    <source>
        <dbReference type="EMBL" id="ROT69960.1"/>
    </source>
</evidence>
<gene>
    <name evidence="3" type="ORF">C7M84_011806</name>
</gene>